<dbReference type="GO" id="GO:0006511">
    <property type="term" value="P:ubiquitin-dependent protein catabolic process"/>
    <property type="evidence" value="ECO:0007669"/>
    <property type="project" value="TreeGrafter"/>
</dbReference>
<dbReference type="PROSITE" id="PS50237">
    <property type="entry name" value="HECT"/>
    <property type="match status" value="1"/>
</dbReference>
<evidence type="ECO:0000256" key="3">
    <source>
        <dbReference type="ARBA" id="ARBA00022679"/>
    </source>
</evidence>
<evidence type="ECO:0000256" key="5">
    <source>
        <dbReference type="PROSITE-ProRule" id="PRU00104"/>
    </source>
</evidence>
<accession>A0A0F7SUK8</accession>
<dbReference type="SMART" id="SM00119">
    <property type="entry name" value="HECTc"/>
    <property type="match status" value="1"/>
</dbReference>
<feature type="region of interest" description="Disordered" evidence="6">
    <location>
        <begin position="1"/>
        <end position="32"/>
    </location>
</feature>
<feature type="domain" description="HECT" evidence="7">
    <location>
        <begin position="723"/>
        <end position="1052"/>
    </location>
</feature>
<reference evidence="8" key="1">
    <citation type="submission" date="2014-08" db="EMBL/GenBank/DDBJ databases">
        <authorList>
            <person name="Sharma Rahul"/>
            <person name="Thines Marco"/>
        </authorList>
    </citation>
    <scope>NUCLEOTIDE SEQUENCE</scope>
</reference>
<sequence length="1052" mass="116782">MNHHYFTGSTRAPKNINLSSGQSSSSAQDVLQRAALERQTRDDQRRKDASARVVQRIYRSSRERHRLYTQWRSQVSTGQVAGIDALRMVVFGWGADGMGAHADEKAWWSAVGQGKPPIILLPLHAPTAPRYIVLLKLLSFKLLQLASTSSHSRETVPQLAILPLILDVSSYKSVMTEADAQTLNRELSDYLARRNVLGLIRRALMNISPTDKKHPNLPSLIASLAHLLNSNSLPELLPSLISEILSIPLLPNRLPIPSLTLLAKSLDLKSILSFIRSPAFIPENVLPPRGDHTSILDTLGNFAAFGAGQVAKWNTSEREAWASLLGQGLLSRLSGWVIEGRPVSTGYTSMSGGRAGTGLEDTHESLEDRQFRPQSVGRKSGLNTKLLAHLSLLIQPAHLSALTISLTLPVVQFVLALLSTWPEKRETVLTLVGSARKNGGVIKELWRTEVRAGPVMRRVLDLGGKNGGKAVLDALHDPKLASSWPPFILLTLLHTHLLLSLGDDEFFSSTINPLTLSETTLLSSLWRNVAFALYWNPLPTSDSANTPTDSPEWLAGWRVEGVREIMRRSMASVYERDQRKPFVGDGGWLMSESFDTRGFVEAAITEEQDLDSINEEDSANRMDVDPDPNTTGPPVGIRSFAKKMMTKRRMAFLSPRLGVLNNIPQTIPFELRVEIFRAFIRNDKARLGIDRYSRRSPKYQTTIRRDKVAEDGYSKLNAIGAGLKGTISIEFIDRFGQPEAGIDGGGVFKEFLTSLSAEVFNTDRGLWQATKQQELYPAPTNYATESHQLDWYQFIGRVLGKALYEGTLVDVSLAGFFLKKWLGRQCYLDDLSSLDLQLYDGLIKLKTFDGNVEELALTFTIDVEEFGVTTSVDLIPDGASVPVTNENRLKYIDLVAAYKLNTQIKKQSEAFFLGLADIIEPKWIRMFDQRELQMLLGGVDTEIDLVDLKRNSVSHGLSETTETAFWNVVSRFNGEEKRALIKFVTSCPRPPMLGFKELDPLFCIRAGASDTTRLPSSATCVNMLKLPPYTDEATLRAKLLTAITSEAGFDLS</sequence>
<dbReference type="PANTHER" id="PTHR45700:SF2">
    <property type="entry name" value="UBIQUITIN-PROTEIN LIGASE E3C"/>
    <property type="match status" value="1"/>
</dbReference>
<dbReference type="EC" id="2.3.2.26" evidence="2"/>
<keyword evidence="4 5" id="KW-0833">Ubl conjugation pathway</keyword>
<dbReference type="InterPro" id="IPR035983">
    <property type="entry name" value="Hect_E3_ubiquitin_ligase"/>
</dbReference>
<name>A0A0F7SUK8_PHARH</name>
<dbReference type="GO" id="GO:0061630">
    <property type="term" value="F:ubiquitin protein ligase activity"/>
    <property type="evidence" value="ECO:0007669"/>
    <property type="project" value="UniProtKB-EC"/>
</dbReference>
<dbReference type="Gene3D" id="3.90.1750.10">
    <property type="entry name" value="Hect, E3 ligase catalytic domains"/>
    <property type="match status" value="1"/>
</dbReference>
<proteinExistence type="predicted"/>
<evidence type="ECO:0000256" key="1">
    <source>
        <dbReference type="ARBA" id="ARBA00000885"/>
    </source>
</evidence>
<feature type="region of interest" description="Disordered" evidence="6">
    <location>
        <begin position="612"/>
        <end position="635"/>
    </location>
</feature>
<dbReference type="SUPFAM" id="SSF56204">
    <property type="entry name" value="Hect, E3 ligase catalytic domain"/>
    <property type="match status" value="1"/>
</dbReference>
<dbReference type="Gene3D" id="3.30.2410.10">
    <property type="entry name" value="Hect, E3 ligase catalytic domain"/>
    <property type="match status" value="1"/>
</dbReference>
<dbReference type="CDD" id="cd00078">
    <property type="entry name" value="HECTc"/>
    <property type="match status" value="1"/>
</dbReference>
<dbReference type="EMBL" id="LN483332">
    <property type="protein sequence ID" value="CED85201.1"/>
    <property type="molecule type" value="Genomic_DNA"/>
</dbReference>
<dbReference type="Gene3D" id="3.30.2160.10">
    <property type="entry name" value="Hect, E3 ligase catalytic domain"/>
    <property type="match status" value="1"/>
</dbReference>
<dbReference type="InterPro" id="IPR000569">
    <property type="entry name" value="HECT_dom"/>
</dbReference>
<dbReference type="AlphaFoldDB" id="A0A0F7SUK8"/>
<dbReference type="PANTHER" id="PTHR45700">
    <property type="entry name" value="UBIQUITIN-PROTEIN LIGASE E3C"/>
    <property type="match status" value="1"/>
</dbReference>
<evidence type="ECO:0000256" key="2">
    <source>
        <dbReference type="ARBA" id="ARBA00012485"/>
    </source>
</evidence>
<feature type="compositionally biased region" description="Polar residues" evidence="6">
    <location>
        <begin position="7"/>
        <end position="18"/>
    </location>
</feature>
<keyword evidence="3" id="KW-0808">Transferase</keyword>
<protein>
    <recommendedName>
        <fullName evidence="2">HECT-type E3 ubiquitin transferase</fullName>
        <ecNumber evidence="2">2.3.2.26</ecNumber>
    </recommendedName>
</protein>
<evidence type="ECO:0000256" key="4">
    <source>
        <dbReference type="ARBA" id="ARBA00022786"/>
    </source>
</evidence>
<dbReference type="InterPro" id="IPR044611">
    <property type="entry name" value="E3A/B/C-like"/>
</dbReference>
<evidence type="ECO:0000256" key="6">
    <source>
        <dbReference type="SAM" id="MobiDB-lite"/>
    </source>
</evidence>
<feature type="active site" description="Glycyl thioester intermediate" evidence="5">
    <location>
        <position position="1020"/>
    </location>
</feature>
<dbReference type="GO" id="GO:0000209">
    <property type="term" value="P:protein polyubiquitination"/>
    <property type="evidence" value="ECO:0007669"/>
    <property type="project" value="InterPro"/>
</dbReference>
<organism evidence="8">
    <name type="scientific">Phaffia rhodozyma</name>
    <name type="common">Yeast</name>
    <name type="synonym">Xanthophyllomyces dendrorhous</name>
    <dbReference type="NCBI Taxonomy" id="264483"/>
    <lineage>
        <taxon>Eukaryota</taxon>
        <taxon>Fungi</taxon>
        <taxon>Dikarya</taxon>
        <taxon>Basidiomycota</taxon>
        <taxon>Agaricomycotina</taxon>
        <taxon>Tremellomycetes</taxon>
        <taxon>Cystofilobasidiales</taxon>
        <taxon>Mrakiaceae</taxon>
        <taxon>Phaffia</taxon>
    </lineage>
</organism>
<dbReference type="Pfam" id="PF00632">
    <property type="entry name" value="HECT"/>
    <property type="match status" value="1"/>
</dbReference>
<dbReference type="FunFam" id="3.30.2160.10:FF:000002">
    <property type="entry name" value="Putative Ubiquitin-protein ligase E3C"/>
    <property type="match status" value="1"/>
</dbReference>
<comment type="catalytic activity">
    <reaction evidence="1">
        <text>S-ubiquitinyl-[E2 ubiquitin-conjugating enzyme]-L-cysteine + [acceptor protein]-L-lysine = [E2 ubiquitin-conjugating enzyme]-L-cysteine + N(6)-ubiquitinyl-[acceptor protein]-L-lysine.</text>
        <dbReference type="EC" id="2.3.2.26"/>
    </reaction>
</comment>
<evidence type="ECO:0000313" key="8">
    <source>
        <dbReference type="EMBL" id="CED85201.1"/>
    </source>
</evidence>
<evidence type="ECO:0000259" key="7">
    <source>
        <dbReference type="PROSITE" id="PS50237"/>
    </source>
</evidence>